<accession>R7S866</accession>
<gene>
    <name evidence="2" type="ORF">TRAVEDRAFT_54853</name>
</gene>
<evidence type="ECO:0000256" key="1">
    <source>
        <dbReference type="SAM" id="MobiDB-lite"/>
    </source>
</evidence>
<dbReference type="KEGG" id="tvs:TRAVEDRAFT_54853"/>
<dbReference type="GeneID" id="19417566"/>
<feature type="compositionally biased region" description="Low complexity" evidence="1">
    <location>
        <begin position="21"/>
        <end position="37"/>
    </location>
</feature>
<sequence>MQSTARHGASATATPGVPLIAPASSTPTTAAHTTPHAAPHAFPFFPAHTSDFIFAPPPVTTPSQYSGAGGTLHEWHMPPPFAIDPALLDDRAGTLSIVNTTSAVSADSASSPITSNSLAAPPPAGGTFQFVEYSYNSEGGQGGKRGKRGPRGGQA</sequence>
<feature type="region of interest" description="Disordered" evidence="1">
    <location>
        <begin position="1"/>
        <end position="37"/>
    </location>
</feature>
<evidence type="ECO:0000313" key="3">
    <source>
        <dbReference type="Proteomes" id="UP000054317"/>
    </source>
</evidence>
<organism evidence="2 3">
    <name type="scientific">Trametes versicolor (strain FP-101664)</name>
    <name type="common">White-rot fungus</name>
    <name type="synonym">Coriolus versicolor</name>
    <dbReference type="NCBI Taxonomy" id="717944"/>
    <lineage>
        <taxon>Eukaryota</taxon>
        <taxon>Fungi</taxon>
        <taxon>Dikarya</taxon>
        <taxon>Basidiomycota</taxon>
        <taxon>Agaricomycotina</taxon>
        <taxon>Agaricomycetes</taxon>
        <taxon>Polyporales</taxon>
        <taxon>Polyporaceae</taxon>
        <taxon>Trametes</taxon>
    </lineage>
</organism>
<feature type="region of interest" description="Disordered" evidence="1">
    <location>
        <begin position="130"/>
        <end position="155"/>
    </location>
</feature>
<keyword evidence="3" id="KW-1185">Reference proteome</keyword>
<dbReference type="RefSeq" id="XP_008045972.1">
    <property type="nucleotide sequence ID" value="XM_008047781.1"/>
</dbReference>
<evidence type="ECO:0000313" key="2">
    <source>
        <dbReference type="EMBL" id="EIW51144.1"/>
    </source>
</evidence>
<dbReference type="Proteomes" id="UP000054317">
    <property type="component" value="Unassembled WGS sequence"/>
</dbReference>
<feature type="compositionally biased region" description="Basic residues" evidence="1">
    <location>
        <begin position="144"/>
        <end position="155"/>
    </location>
</feature>
<reference evidence="3" key="1">
    <citation type="journal article" date="2012" name="Science">
        <title>The Paleozoic origin of enzymatic lignin decomposition reconstructed from 31 fungal genomes.</title>
        <authorList>
            <person name="Floudas D."/>
            <person name="Binder M."/>
            <person name="Riley R."/>
            <person name="Barry K."/>
            <person name="Blanchette R.A."/>
            <person name="Henrissat B."/>
            <person name="Martinez A.T."/>
            <person name="Otillar R."/>
            <person name="Spatafora J.W."/>
            <person name="Yadav J.S."/>
            <person name="Aerts A."/>
            <person name="Benoit I."/>
            <person name="Boyd A."/>
            <person name="Carlson A."/>
            <person name="Copeland A."/>
            <person name="Coutinho P.M."/>
            <person name="de Vries R.P."/>
            <person name="Ferreira P."/>
            <person name="Findley K."/>
            <person name="Foster B."/>
            <person name="Gaskell J."/>
            <person name="Glotzer D."/>
            <person name="Gorecki P."/>
            <person name="Heitman J."/>
            <person name="Hesse C."/>
            <person name="Hori C."/>
            <person name="Igarashi K."/>
            <person name="Jurgens J.A."/>
            <person name="Kallen N."/>
            <person name="Kersten P."/>
            <person name="Kohler A."/>
            <person name="Kuees U."/>
            <person name="Kumar T.K.A."/>
            <person name="Kuo A."/>
            <person name="LaButti K."/>
            <person name="Larrondo L.F."/>
            <person name="Lindquist E."/>
            <person name="Ling A."/>
            <person name="Lombard V."/>
            <person name="Lucas S."/>
            <person name="Lundell T."/>
            <person name="Martin R."/>
            <person name="McLaughlin D.J."/>
            <person name="Morgenstern I."/>
            <person name="Morin E."/>
            <person name="Murat C."/>
            <person name="Nagy L.G."/>
            <person name="Nolan M."/>
            <person name="Ohm R.A."/>
            <person name="Patyshakuliyeva A."/>
            <person name="Rokas A."/>
            <person name="Ruiz-Duenas F.J."/>
            <person name="Sabat G."/>
            <person name="Salamov A."/>
            <person name="Samejima M."/>
            <person name="Schmutz J."/>
            <person name="Slot J.C."/>
            <person name="St John F."/>
            <person name="Stenlid J."/>
            <person name="Sun H."/>
            <person name="Sun S."/>
            <person name="Syed K."/>
            <person name="Tsang A."/>
            <person name="Wiebenga A."/>
            <person name="Young D."/>
            <person name="Pisabarro A."/>
            <person name="Eastwood D.C."/>
            <person name="Martin F."/>
            <person name="Cullen D."/>
            <person name="Grigoriev I.V."/>
            <person name="Hibbett D.S."/>
        </authorList>
    </citation>
    <scope>NUCLEOTIDE SEQUENCE [LARGE SCALE GENOMIC DNA]</scope>
    <source>
        <strain evidence="3">FP-101664</strain>
    </source>
</reference>
<dbReference type="EMBL" id="JH712022">
    <property type="protein sequence ID" value="EIW51144.1"/>
    <property type="molecule type" value="Genomic_DNA"/>
</dbReference>
<dbReference type="AlphaFoldDB" id="R7S866"/>
<name>R7S866_TRAVS</name>
<proteinExistence type="predicted"/>
<protein>
    <submittedName>
        <fullName evidence="2">Uncharacterized protein</fullName>
    </submittedName>
</protein>